<sequence length="201" mass="22601">MVTTSSISREERLAKVWQSLQTVEKFQQERVRFGVDRVNLHVEDVDGEWLENWGEDTDGNEREAIALQPWFEGQFPFDWQPKDILGESTPGLGSESGAIARTKILELEGNPEQPLAVTVTLQPRGENAVQIGVKLQPLWHDGNLPEYTKLVRSLPEGDLLDKAIADGRNRDLSLDFETTLAEPFTIEIVSDLGNVTLHFHA</sequence>
<organism evidence="1 2">
    <name type="scientific">Oxynema aestuarii AP17</name>
    <dbReference type="NCBI Taxonomy" id="2064643"/>
    <lineage>
        <taxon>Bacteria</taxon>
        <taxon>Bacillati</taxon>
        <taxon>Cyanobacteriota</taxon>
        <taxon>Cyanophyceae</taxon>
        <taxon>Oscillatoriophycideae</taxon>
        <taxon>Oscillatoriales</taxon>
        <taxon>Oscillatoriaceae</taxon>
        <taxon>Oxynema</taxon>
        <taxon>Oxynema aestuarii</taxon>
    </lineage>
</organism>
<dbReference type="KEGG" id="oxy:HCG48_05465"/>
<keyword evidence="2" id="KW-1185">Reference proteome</keyword>
<evidence type="ECO:0000313" key="1">
    <source>
        <dbReference type="EMBL" id="QIZ70084.1"/>
    </source>
</evidence>
<dbReference type="Proteomes" id="UP000500857">
    <property type="component" value="Chromosome"/>
</dbReference>
<dbReference type="EMBL" id="CP051167">
    <property type="protein sequence ID" value="QIZ70084.1"/>
    <property type="molecule type" value="Genomic_DNA"/>
</dbReference>
<gene>
    <name evidence="1" type="ORF">HCG48_05465</name>
</gene>
<proteinExistence type="predicted"/>
<accession>A0A6H1TU03</accession>
<protein>
    <submittedName>
        <fullName evidence="1">Uncharacterized protein</fullName>
    </submittedName>
</protein>
<dbReference type="RefSeq" id="WP_168568241.1">
    <property type="nucleotide sequence ID" value="NZ_CP051167.1"/>
</dbReference>
<reference evidence="1 2" key="1">
    <citation type="submission" date="2020-04" db="EMBL/GenBank/DDBJ databases">
        <authorList>
            <person name="Basu S."/>
            <person name="Maruthanayagam V."/>
            <person name="Chakraborty S."/>
            <person name="Pramanik A."/>
            <person name="Mukherjee J."/>
            <person name="Brink B."/>
        </authorList>
    </citation>
    <scope>NUCLEOTIDE SEQUENCE [LARGE SCALE GENOMIC DNA]</scope>
    <source>
        <strain evidence="1 2">AP17</strain>
    </source>
</reference>
<evidence type="ECO:0000313" key="2">
    <source>
        <dbReference type="Proteomes" id="UP000500857"/>
    </source>
</evidence>
<name>A0A6H1TU03_9CYAN</name>
<dbReference type="AlphaFoldDB" id="A0A6H1TU03"/>